<name>A0A3M6TCZ0_POCDA</name>
<dbReference type="EMBL" id="RCHS01003846">
    <property type="protein sequence ID" value="RMX39233.1"/>
    <property type="molecule type" value="Genomic_DNA"/>
</dbReference>
<evidence type="ECO:0000256" key="1">
    <source>
        <dbReference type="ARBA" id="ARBA00022737"/>
    </source>
</evidence>
<dbReference type="PRINTS" id="PR00422">
    <property type="entry name" value="TRANSFERRIN"/>
</dbReference>
<dbReference type="Proteomes" id="UP000275408">
    <property type="component" value="Unassembled WGS sequence"/>
</dbReference>
<dbReference type="GO" id="GO:0005576">
    <property type="term" value="C:extracellular region"/>
    <property type="evidence" value="ECO:0007669"/>
    <property type="project" value="InterPro"/>
</dbReference>
<dbReference type="OMA" id="RKEWACA"/>
<feature type="chain" id="PRO_5018293735" description="Transferrin-like domain-containing protein" evidence="2">
    <location>
        <begin position="18"/>
        <end position="1395"/>
    </location>
</feature>
<keyword evidence="2" id="KW-0732">Signal</keyword>
<dbReference type="PANTHER" id="PTHR11485:SF29">
    <property type="entry name" value="TRANSFERRIN 2"/>
    <property type="match status" value="1"/>
</dbReference>
<dbReference type="PANTHER" id="PTHR11485">
    <property type="entry name" value="TRANSFERRIN"/>
    <property type="match status" value="1"/>
</dbReference>
<organism evidence="4 5">
    <name type="scientific">Pocillopora damicornis</name>
    <name type="common">Cauliflower coral</name>
    <name type="synonym">Millepora damicornis</name>
    <dbReference type="NCBI Taxonomy" id="46731"/>
    <lineage>
        <taxon>Eukaryota</taxon>
        <taxon>Metazoa</taxon>
        <taxon>Cnidaria</taxon>
        <taxon>Anthozoa</taxon>
        <taxon>Hexacorallia</taxon>
        <taxon>Scleractinia</taxon>
        <taxon>Astrocoeniina</taxon>
        <taxon>Pocilloporidae</taxon>
        <taxon>Pocillopora</taxon>
    </lineage>
</organism>
<evidence type="ECO:0000313" key="5">
    <source>
        <dbReference type="Proteomes" id="UP000275408"/>
    </source>
</evidence>
<evidence type="ECO:0000313" key="4">
    <source>
        <dbReference type="EMBL" id="RMX39233.1"/>
    </source>
</evidence>
<dbReference type="CDD" id="cd13529">
    <property type="entry name" value="PBP2_transferrin"/>
    <property type="match status" value="1"/>
</dbReference>
<feature type="domain" description="Transferrin-like" evidence="3">
    <location>
        <begin position="456"/>
        <end position="995"/>
    </location>
</feature>
<reference evidence="4 5" key="1">
    <citation type="journal article" date="2018" name="Sci. Rep.">
        <title>Comparative analysis of the Pocillopora damicornis genome highlights role of immune system in coral evolution.</title>
        <authorList>
            <person name="Cunning R."/>
            <person name="Bay R.A."/>
            <person name="Gillette P."/>
            <person name="Baker A.C."/>
            <person name="Traylor-Knowles N."/>
        </authorList>
    </citation>
    <scope>NUCLEOTIDE SEQUENCE [LARGE SCALE GENOMIC DNA]</scope>
    <source>
        <strain evidence="4">RSMAS</strain>
        <tissue evidence="4">Whole animal</tissue>
    </source>
</reference>
<dbReference type="Pfam" id="PF00405">
    <property type="entry name" value="Transferrin"/>
    <property type="match status" value="3"/>
</dbReference>
<dbReference type="InterPro" id="IPR018195">
    <property type="entry name" value="Transferrin_Fe_BS"/>
</dbReference>
<sequence>MKALVLSLFLLIALVHGFPANLGIKTPTKDSDQDWKFEDWKAKWGKIKKLGGLMKQDDQAGMSVIRWCVTSPYEMKKCERMAMEFNYKVQPRMQWSCVMASCKESCMKEIQNENADIMTAEGDEIYTAGKMHNLKPIMVEKEDYVGVNNYDTKFRRFEEADGTLKHYSVALIRKSTTGINSFQDLSQKKSCHPGVDSKAGFKSPVCSLIKKDIVPEVGNVYECAGEFFSDSCLPGVQHDKFNPNMTNPESLCKLCKGELDKDEKFCKTLSDKEPYYGCDGALKCLQDGEGDVAFFHTRDILMKYDTFSKEFDIVCKNGKRTLTWQNFKTPECRLTEEHPQVLMVNDKKPKNWIKKCVDALTDASKKFSSPTSGEFGLFDSTPYCTKDDSDEKGSELTDGLFKWDENVMKKKDLIFKDYSGSLKPIPEEKRTYEKFLGNEMVGVWKTCEQLEPKPRAFICVVGNDQMNKCQDMIIKFQTITEVKKVSWGCIEAPSKQECVEMVAYGQADMVDLNAIEMFVAGMDFNLAPFVAENYKDKDPMTESITIGVMRKDIKNDLPEMKGLKMCNGGVDKLSGFLHPMGWLMANGTVPRGPTPLEAIGKYFGKSCVPGIDKMDLTSHPLLSRTLNWIGMLKDKIVRWEDWFSAPLWRLWKDKRDGKSVDYIAMHKIEDFQCPEFKAMIEEMGSFNPRMRKHYTPMIHEILEKTGKDFKWENYEGLKDFYGFKMPEWKMIGWVWHKPEDWTEEQWAFFLMWAERSWDQKEDLAFYVEKWTDEDWKTFKTWMDAEFQDYQTYDKSLHKDTFIRLTLLCSRYYWLLNEWKNLQYDDIDMRQYREKLCDICAGQGDEKCSMDSSVEDYYGYQGALKCLEKKHGNVAFIDAYTFDDTIKENSYSKDDFVLLCPDGKTVEYTGADSYEKCNFGRVPSHALVTCNMHDGIWRWKVTKALLEAQKVVPQQVFKDCIFSKNMESLTPIPFVNQTYQVRLGPMFLRAMESLVQPPVKEKKMKYYADDCLGEECDGDEEDRPACDDCLEGDNVCLENCWDEEPVEIEKLPFQQNDRPMFQGYQIPKKPDYLKITGKLGGKKILMGGVKKITLWKPKSRKSRQIMGKMQTSTMEFGMKGHMNHHDHMRSMDGFMMGSQPGMRLMKHGVMPTMRGRMFPHPKMSAGPKKFGMKHMMKFGPMMTSGVDKIYMTPSKVMGMHPFKPSSKSMMITMKMMGKQQFMNEPMHGGKMANHFMETGPLMHSRKSIRGEFYTNVIFVRDGTCNTIVHDLTCFGEKRIIRMKAGRVSQTPISVPMCPRPTVFKNTTAIFTCDNGASFVKPISLPVKCAYAPCKPGFWLPDWSNDQYWQGDNSYTGGDHWGNKPWWMLARRQENDNWFLAARDENRVFKNSQKGKH</sequence>
<dbReference type="Gene3D" id="3.40.190.10">
    <property type="entry name" value="Periplasmic binding protein-like II"/>
    <property type="match status" value="5"/>
</dbReference>
<evidence type="ECO:0000259" key="3">
    <source>
        <dbReference type="PROSITE" id="PS51408"/>
    </source>
</evidence>
<feature type="domain" description="Transferrin-like" evidence="3">
    <location>
        <begin position="65"/>
        <end position="441"/>
    </location>
</feature>
<dbReference type="PROSITE" id="PS00206">
    <property type="entry name" value="TRANSFERRIN_LIKE_2"/>
    <property type="match status" value="1"/>
</dbReference>
<keyword evidence="1" id="KW-0677">Repeat</keyword>
<feature type="signal peptide" evidence="2">
    <location>
        <begin position="1"/>
        <end position="17"/>
    </location>
</feature>
<keyword evidence="5" id="KW-1185">Reference proteome</keyword>
<comment type="caution">
    <text evidence="4">The sequence shown here is derived from an EMBL/GenBank/DDBJ whole genome shotgun (WGS) entry which is preliminary data.</text>
</comment>
<dbReference type="SMART" id="SM00094">
    <property type="entry name" value="TR_FER"/>
    <property type="match status" value="1"/>
</dbReference>
<dbReference type="InterPro" id="IPR001156">
    <property type="entry name" value="Transferrin-like_dom"/>
</dbReference>
<protein>
    <recommendedName>
        <fullName evidence="3">Transferrin-like domain-containing protein</fullName>
    </recommendedName>
</protein>
<dbReference type="OrthoDB" id="9981115at2759"/>
<accession>A0A3M6TCZ0</accession>
<gene>
    <name evidence="4" type="ORF">pdam_00016190</name>
</gene>
<proteinExistence type="predicted"/>
<evidence type="ECO:0000256" key="2">
    <source>
        <dbReference type="SAM" id="SignalP"/>
    </source>
</evidence>
<dbReference type="SUPFAM" id="SSF53850">
    <property type="entry name" value="Periplasmic binding protein-like II"/>
    <property type="match status" value="2"/>
</dbReference>
<dbReference type="PROSITE" id="PS51408">
    <property type="entry name" value="TRANSFERRIN_LIKE_4"/>
    <property type="match status" value="2"/>
</dbReference>